<dbReference type="AlphaFoldDB" id="C0W7P9"/>
<evidence type="ECO:0000256" key="1">
    <source>
        <dbReference type="SAM" id="MobiDB-lite"/>
    </source>
</evidence>
<feature type="region of interest" description="Disordered" evidence="1">
    <location>
        <begin position="1"/>
        <end position="41"/>
    </location>
</feature>
<dbReference type="HOGENOM" id="CLU_3261822_0_0_11"/>
<dbReference type="EMBL" id="ACFH01000139">
    <property type="protein sequence ID" value="EEH65245.1"/>
    <property type="molecule type" value="Genomic_DNA"/>
</dbReference>
<name>C0W7P9_9ACTO</name>
<feature type="non-terminal residue" evidence="2">
    <location>
        <position position="1"/>
    </location>
</feature>
<proteinExistence type="predicted"/>
<sequence length="41" mass="4005">GLGDPAQPATGAACQDDDVEDGTGCGRRGLVAHGAPRDAAR</sequence>
<dbReference type="Proteomes" id="UP000004778">
    <property type="component" value="Unassembled WGS sequence"/>
</dbReference>
<accession>C0W7P9</accession>
<comment type="caution">
    <text evidence="2">The sequence shown here is derived from an EMBL/GenBank/DDBJ whole genome shotgun (WGS) entry which is preliminary data.</text>
</comment>
<gene>
    <name evidence="2" type="ORF">HMPREF0058_1893</name>
</gene>
<evidence type="ECO:0000313" key="2">
    <source>
        <dbReference type="EMBL" id="EEH65245.1"/>
    </source>
</evidence>
<evidence type="ECO:0000313" key="3">
    <source>
        <dbReference type="Proteomes" id="UP000004778"/>
    </source>
</evidence>
<organism evidence="2 3">
    <name type="scientific">Actinomyces urogenitalis DSM 15434</name>
    <dbReference type="NCBI Taxonomy" id="525246"/>
    <lineage>
        <taxon>Bacteria</taxon>
        <taxon>Bacillati</taxon>
        <taxon>Actinomycetota</taxon>
        <taxon>Actinomycetes</taxon>
        <taxon>Actinomycetales</taxon>
        <taxon>Actinomycetaceae</taxon>
        <taxon>Actinomyces</taxon>
    </lineage>
</organism>
<keyword evidence="3" id="KW-1185">Reference proteome</keyword>
<reference evidence="2 3" key="1">
    <citation type="submission" date="2009-01" db="EMBL/GenBank/DDBJ databases">
        <authorList>
            <person name="Qin X."/>
            <person name="Bachman B."/>
            <person name="Battles P."/>
            <person name="Bell A."/>
            <person name="Bess C."/>
            <person name="Bickham C."/>
            <person name="Chaboub L."/>
            <person name="Chen D."/>
            <person name="Coyle M."/>
            <person name="Deiros D.R."/>
            <person name="Dinh H."/>
            <person name="Forbes L."/>
            <person name="Fowler G."/>
            <person name="Francisco L."/>
            <person name="Fu Q."/>
            <person name="Gubbala S."/>
            <person name="Hale W."/>
            <person name="Han Y."/>
            <person name="Hemphill L."/>
            <person name="Highlander S.K."/>
            <person name="Hirani K."/>
            <person name="Hogues M."/>
            <person name="Jackson L."/>
            <person name="Jakkamsetti A."/>
            <person name="Javaid M."/>
            <person name="Jiang H."/>
            <person name="Korchina V."/>
            <person name="Kovar C."/>
            <person name="Lara F."/>
            <person name="Lee S."/>
            <person name="Mata R."/>
            <person name="Mathew T."/>
            <person name="Moen C."/>
            <person name="Morales K."/>
            <person name="Munidasa M."/>
            <person name="Nazareth L."/>
            <person name="Ngo R."/>
            <person name="Nguyen L."/>
            <person name="Okwuonu G."/>
            <person name="Ongeri F."/>
            <person name="Patil S."/>
            <person name="Petrosino J."/>
            <person name="Pham C."/>
            <person name="Pham P."/>
            <person name="Pu L.-L."/>
            <person name="Puazo M."/>
            <person name="Raj R."/>
            <person name="Reid J."/>
            <person name="Rouhana J."/>
            <person name="Saada N."/>
            <person name="Shang Y."/>
            <person name="Simmons D."/>
            <person name="Thornton R."/>
            <person name="Warren J."/>
            <person name="Weissenberger G."/>
            <person name="Zhang J."/>
            <person name="Zhang L."/>
            <person name="Zhou C."/>
            <person name="Zhu D."/>
            <person name="Muzny D."/>
            <person name="Worley K."/>
            <person name="Gibbs R."/>
        </authorList>
    </citation>
    <scope>NUCLEOTIDE SEQUENCE [LARGE SCALE GENOMIC DNA]</scope>
    <source>
        <strain evidence="2 3">DSM 15434</strain>
    </source>
</reference>
<protein>
    <submittedName>
        <fullName evidence="2">Uncharacterized protein</fullName>
    </submittedName>
</protein>